<dbReference type="Gene3D" id="1.10.10.10">
    <property type="entry name" value="Winged helix-like DNA-binding domain superfamily/Winged helix DNA-binding domain"/>
    <property type="match status" value="1"/>
</dbReference>
<dbReference type="PRINTS" id="PR00039">
    <property type="entry name" value="HTHLYSR"/>
</dbReference>
<evidence type="ECO:0000256" key="1">
    <source>
        <dbReference type="ARBA" id="ARBA00009437"/>
    </source>
</evidence>
<dbReference type="EMBL" id="AP014800">
    <property type="protein sequence ID" value="BAQ70574.1"/>
    <property type="molecule type" value="Genomic_DNA"/>
</dbReference>
<dbReference type="AlphaFoldDB" id="A0A0D6B762"/>
<dbReference type="PATRIC" id="fig|35806.4.peg.3534"/>
<evidence type="ECO:0000256" key="3">
    <source>
        <dbReference type="ARBA" id="ARBA00023125"/>
    </source>
</evidence>
<keyword evidence="3" id="KW-0238">DNA-binding</keyword>
<dbReference type="Gene3D" id="3.40.190.290">
    <property type="match status" value="1"/>
</dbReference>
<keyword evidence="2" id="KW-0805">Transcription regulation</keyword>
<dbReference type="PROSITE" id="PS50931">
    <property type="entry name" value="HTH_LYSR"/>
    <property type="match status" value="1"/>
</dbReference>
<dbReference type="InterPro" id="IPR000847">
    <property type="entry name" value="LysR_HTH_N"/>
</dbReference>
<dbReference type="Pfam" id="PF00126">
    <property type="entry name" value="HTH_1"/>
    <property type="match status" value="1"/>
</dbReference>
<dbReference type="FunFam" id="1.10.10.10:FF:000001">
    <property type="entry name" value="LysR family transcriptional regulator"/>
    <property type="match status" value="1"/>
</dbReference>
<dbReference type="GO" id="GO:0003700">
    <property type="term" value="F:DNA-binding transcription factor activity"/>
    <property type="evidence" value="ECO:0007669"/>
    <property type="project" value="InterPro"/>
</dbReference>
<name>A0A0D6B762_RHOSU</name>
<gene>
    <name evidence="8" type="primary">cbbR1</name>
    <name evidence="8" type="ORF">NHU_03440</name>
</gene>
<proteinExistence type="inferred from homology"/>
<dbReference type="CDD" id="cd08419">
    <property type="entry name" value="PBP2_CbbR_RubisCO_like"/>
    <property type="match status" value="1"/>
</dbReference>
<dbReference type="InterPro" id="IPR036390">
    <property type="entry name" value="WH_DNA-bd_sf"/>
</dbReference>
<dbReference type="eggNOG" id="COG0583">
    <property type="taxonomic scope" value="Bacteria"/>
</dbReference>
<evidence type="ECO:0000256" key="6">
    <source>
        <dbReference type="ARBA" id="ARBA00043141"/>
    </source>
</evidence>
<reference evidence="8 9" key="1">
    <citation type="submission" date="2015-02" db="EMBL/GenBank/DDBJ databases">
        <title>Genome sequene of Rhodovulum sulfidophilum DSM 2351.</title>
        <authorList>
            <person name="Nagao N."/>
        </authorList>
    </citation>
    <scope>NUCLEOTIDE SEQUENCE [LARGE SCALE GENOMIC DNA]</scope>
    <source>
        <strain evidence="8 9">DSM 2351</strain>
    </source>
</reference>
<comment type="similarity">
    <text evidence="1">Belongs to the LysR transcriptional regulatory family.</text>
</comment>
<evidence type="ECO:0000256" key="5">
    <source>
        <dbReference type="ARBA" id="ARBA00039279"/>
    </source>
</evidence>
<protein>
    <recommendedName>
        <fullName evidence="5">HTH-type transcriptional regulator CbbR</fullName>
    </recommendedName>
    <alternativeName>
        <fullName evidence="6">RuBisCO operon transcriptional regulator</fullName>
    </alternativeName>
</protein>
<evidence type="ECO:0000256" key="2">
    <source>
        <dbReference type="ARBA" id="ARBA00023015"/>
    </source>
</evidence>
<keyword evidence="4" id="KW-0804">Transcription</keyword>
<feature type="domain" description="HTH lysR-type" evidence="7">
    <location>
        <begin position="3"/>
        <end position="60"/>
    </location>
</feature>
<evidence type="ECO:0000259" key="7">
    <source>
        <dbReference type="PROSITE" id="PS50931"/>
    </source>
</evidence>
<dbReference type="PANTHER" id="PTHR30126">
    <property type="entry name" value="HTH-TYPE TRANSCRIPTIONAL REGULATOR"/>
    <property type="match status" value="1"/>
</dbReference>
<dbReference type="KEGG" id="rsu:NHU_03440"/>
<sequence>MRISLRQLSVFLSVARHQSYTRAAEELNLTQPAVFTQVKQLEESLGVPLLDRIGKRMQPTEAGRVVVEGAREALDAVGRMEMRLADMRGLREGRLTLAIVSTAQYFLPRLLGQFCDANPGIEVALTVTNRQAVLARLAAGEDDLCILGTPPEGLDVVAAAIADNPLVIIARPDHPLASEIEIPPERVAEEAFILRERGSGTRLAVERFFRARGLTLPVRMELGSNEAIKQAVIGGLGLAALSRDTLALEGAVGIVRVLDVVGFPLLRQWQAAYPRGKHLSVAAEAFLDHLAAHARDAVRDSGRVLPGRTGAAMAGSEGPLRET</sequence>
<dbReference type="Proteomes" id="UP000064912">
    <property type="component" value="Chromosome"/>
</dbReference>
<dbReference type="InterPro" id="IPR005119">
    <property type="entry name" value="LysR_subst-bd"/>
</dbReference>
<evidence type="ECO:0000313" key="9">
    <source>
        <dbReference type="Proteomes" id="UP000064912"/>
    </source>
</evidence>
<dbReference type="InterPro" id="IPR036388">
    <property type="entry name" value="WH-like_DNA-bd_sf"/>
</dbReference>
<evidence type="ECO:0000256" key="4">
    <source>
        <dbReference type="ARBA" id="ARBA00023163"/>
    </source>
</evidence>
<dbReference type="Pfam" id="PF03466">
    <property type="entry name" value="LysR_substrate"/>
    <property type="match status" value="1"/>
</dbReference>
<dbReference type="SUPFAM" id="SSF53850">
    <property type="entry name" value="Periplasmic binding protein-like II"/>
    <property type="match status" value="1"/>
</dbReference>
<organism evidence="8 9">
    <name type="scientific">Rhodovulum sulfidophilum</name>
    <name type="common">Rhodobacter sulfidophilus</name>
    <dbReference type="NCBI Taxonomy" id="35806"/>
    <lineage>
        <taxon>Bacteria</taxon>
        <taxon>Pseudomonadati</taxon>
        <taxon>Pseudomonadota</taxon>
        <taxon>Alphaproteobacteria</taxon>
        <taxon>Rhodobacterales</taxon>
        <taxon>Paracoccaceae</taxon>
        <taxon>Rhodovulum</taxon>
    </lineage>
</organism>
<dbReference type="SUPFAM" id="SSF46785">
    <property type="entry name" value="Winged helix' DNA-binding domain"/>
    <property type="match status" value="1"/>
</dbReference>
<dbReference type="GO" id="GO:0000976">
    <property type="term" value="F:transcription cis-regulatory region binding"/>
    <property type="evidence" value="ECO:0007669"/>
    <property type="project" value="TreeGrafter"/>
</dbReference>
<evidence type="ECO:0000313" key="8">
    <source>
        <dbReference type="EMBL" id="BAQ70574.1"/>
    </source>
</evidence>
<accession>A0A0D6B762</accession>
<dbReference type="PANTHER" id="PTHR30126:SF5">
    <property type="entry name" value="HTH-TYPE TRANSCRIPTIONAL ACTIVATOR CMPR"/>
    <property type="match status" value="1"/>
</dbReference>